<evidence type="ECO:0000259" key="5">
    <source>
        <dbReference type="PROSITE" id="PS50931"/>
    </source>
</evidence>
<evidence type="ECO:0000256" key="1">
    <source>
        <dbReference type="ARBA" id="ARBA00009437"/>
    </source>
</evidence>
<dbReference type="Pfam" id="PF03466">
    <property type="entry name" value="LysR_substrate"/>
    <property type="match status" value="1"/>
</dbReference>
<dbReference type="PANTHER" id="PTHR30537">
    <property type="entry name" value="HTH-TYPE TRANSCRIPTIONAL REGULATOR"/>
    <property type="match status" value="1"/>
</dbReference>
<gene>
    <name evidence="6" type="ORF">EUU22_12840</name>
</gene>
<dbReference type="PROSITE" id="PS50931">
    <property type="entry name" value="HTH_LYSR"/>
    <property type="match status" value="1"/>
</dbReference>
<dbReference type="GO" id="GO:0006351">
    <property type="term" value="P:DNA-templated transcription"/>
    <property type="evidence" value="ECO:0007669"/>
    <property type="project" value="TreeGrafter"/>
</dbReference>
<organism evidence="6 7">
    <name type="scientific">Ciceribacter ferrooxidans</name>
    <dbReference type="NCBI Taxonomy" id="2509717"/>
    <lineage>
        <taxon>Bacteria</taxon>
        <taxon>Pseudomonadati</taxon>
        <taxon>Pseudomonadota</taxon>
        <taxon>Alphaproteobacteria</taxon>
        <taxon>Hyphomicrobiales</taxon>
        <taxon>Rhizobiaceae</taxon>
        <taxon>Ciceribacter</taxon>
    </lineage>
</organism>
<dbReference type="InterPro" id="IPR005119">
    <property type="entry name" value="LysR_subst-bd"/>
</dbReference>
<dbReference type="InterPro" id="IPR058163">
    <property type="entry name" value="LysR-type_TF_proteobact-type"/>
</dbReference>
<dbReference type="Pfam" id="PF00126">
    <property type="entry name" value="HTH_1"/>
    <property type="match status" value="1"/>
</dbReference>
<dbReference type="PANTHER" id="PTHR30537:SF3">
    <property type="entry name" value="TRANSCRIPTIONAL REGULATORY PROTEIN"/>
    <property type="match status" value="1"/>
</dbReference>
<accession>A0A4Q2T5A0</accession>
<dbReference type="GO" id="GO:0003700">
    <property type="term" value="F:DNA-binding transcription factor activity"/>
    <property type="evidence" value="ECO:0007669"/>
    <property type="project" value="InterPro"/>
</dbReference>
<evidence type="ECO:0000256" key="4">
    <source>
        <dbReference type="ARBA" id="ARBA00023163"/>
    </source>
</evidence>
<dbReference type="Gene3D" id="1.10.10.10">
    <property type="entry name" value="Winged helix-like DNA-binding domain superfamily/Winged helix DNA-binding domain"/>
    <property type="match status" value="1"/>
</dbReference>
<keyword evidence="4" id="KW-0804">Transcription</keyword>
<keyword evidence="7" id="KW-1185">Reference proteome</keyword>
<proteinExistence type="inferred from homology"/>
<dbReference type="InterPro" id="IPR000847">
    <property type="entry name" value="LysR_HTH_N"/>
</dbReference>
<sequence>MNTKPESWDHYRTFLAVLEEGSLSGAARVLGLTQPTVGRHLDALDAASGTPLFLRTPRGLLPTETALQMKRHAETMAATAAALSRMASAAPDEVKGTVRISASEVIGVEVLPPILAGLQENHPGLSVELSLSDAVEDLLRREADVAVRMTAPRQEVLLSRHVGAIPLGFYAHRRYLARHGTPQSLGDLAGHRLIGFDRELAYVRALLKEKPDLAALDFSFRTDSNLAQLAAIRAGLGIGMCQTGLARRDEDLVGLLAGALDLSLETYVVMHEDLKTTPRCRVTFDALVKGLLAYIARK</sequence>
<dbReference type="Proteomes" id="UP000291088">
    <property type="component" value="Unassembled WGS sequence"/>
</dbReference>
<dbReference type="InterPro" id="IPR036390">
    <property type="entry name" value="WH_DNA-bd_sf"/>
</dbReference>
<comment type="caution">
    <text evidence="6">The sequence shown here is derived from an EMBL/GenBank/DDBJ whole genome shotgun (WGS) entry which is preliminary data.</text>
</comment>
<dbReference type="OrthoDB" id="9798121at2"/>
<evidence type="ECO:0000256" key="2">
    <source>
        <dbReference type="ARBA" id="ARBA00023015"/>
    </source>
</evidence>
<dbReference type="GO" id="GO:0043565">
    <property type="term" value="F:sequence-specific DNA binding"/>
    <property type="evidence" value="ECO:0007669"/>
    <property type="project" value="TreeGrafter"/>
</dbReference>
<reference evidence="6 7" key="1">
    <citation type="submission" date="2019-01" db="EMBL/GenBank/DDBJ databases">
        <authorList>
            <person name="Deng T."/>
        </authorList>
    </citation>
    <scope>NUCLEOTIDE SEQUENCE [LARGE SCALE GENOMIC DNA]</scope>
    <source>
        <strain evidence="6 7">F8825</strain>
    </source>
</reference>
<dbReference type="SUPFAM" id="SSF53850">
    <property type="entry name" value="Periplasmic binding protein-like II"/>
    <property type="match status" value="1"/>
</dbReference>
<keyword evidence="3" id="KW-0238">DNA-binding</keyword>
<evidence type="ECO:0000313" key="7">
    <source>
        <dbReference type="Proteomes" id="UP000291088"/>
    </source>
</evidence>
<name>A0A4Q2T5A0_9HYPH</name>
<keyword evidence="2" id="KW-0805">Transcription regulation</keyword>
<evidence type="ECO:0000313" key="6">
    <source>
        <dbReference type="EMBL" id="RYC11949.1"/>
    </source>
</evidence>
<dbReference type="AlphaFoldDB" id="A0A4Q2T5A0"/>
<feature type="domain" description="HTH lysR-type" evidence="5">
    <location>
        <begin position="6"/>
        <end position="63"/>
    </location>
</feature>
<dbReference type="EMBL" id="SDVB01000238">
    <property type="protein sequence ID" value="RYC11949.1"/>
    <property type="molecule type" value="Genomic_DNA"/>
</dbReference>
<dbReference type="Gene3D" id="3.40.190.290">
    <property type="match status" value="1"/>
</dbReference>
<evidence type="ECO:0000256" key="3">
    <source>
        <dbReference type="ARBA" id="ARBA00023125"/>
    </source>
</evidence>
<comment type="similarity">
    <text evidence="1">Belongs to the LysR transcriptional regulatory family.</text>
</comment>
<protein>
    <submittedName>
        <fullName evidence="6">LysR family transcriptional regulator</fullName>
    </submittedName>
</protein>
<dbReference type="SUPFAM" id="SSF46785">
    <property type="entry name" value="Winged helix' DNA-binding domain"/>
    <property type="match status" value="1"/>
</dbReference>
<dbReference type="InterPro" id="IPR036388">
    <property type="entry name" value="WH-like_DNA-bd_sf"/>
</dbReference>
<dbReference type="RefSeq" id="WP_129332380.1">
    <property type="nucleotide sequence ID" value="NZ_SDVB01000238.1"/>
</dbReference>